<dbReference type="AlphaFoldDB" id="A0A919A9I8"/>
<accession>A0A919A9I8</accession>
<keyword evidence="3 6" id="KW-0489">Methyltransferase</keyword>
<reference evidence="7" key="2">
    <citation type="submission" date="2020-09" db="EMBL/GenBank/DDBJ databases">
        <authorList>
            <person name="Sun Q."/>
            <person name="Ohkuma M."/>
        </authorList>
    </citation>
    <scope>NUCLEOTIDE SEQUENCE</scope>
    <source>
        <strain evidence="7">JCM 4477</strain>
    </source>
</reference>
<dbReference type="Proteomes" id="UP000630718">
    <property type="component" value="Unassembled WGS sequence"/>
</dbReference>
<keyword evidence="4" id="KW-0808">Transferase</keyword>
<dbReference type="InterPro" id="IPR007213">
    <property type="entry name" value="Ppm1/Ppm2/Tcmp"/>
</dbReference>
<evidence type="ECO:0000256" key="4">
    <source>
        <dbReference type="ARBA" id="ARBA00022679"/>
    </source>
</evidence>
<dbReference type="RefSeq" id="WP_190203434.1">
    <property type="nucleotide sequence ID" value="NZ_BNBI01000003.1"/>
</dbReference>
<dbReference type="PANTHER" id="PTHR43619:SF2">
    <property type="entry name" value="S-ADENOSYL-L-METHIONINE-DEPENDENT METHYLTRANSFERASES SUPERFAMILY PROTEIN"/>
    <property type="match status" value="1"/>
</dbReference>
<dbReference type="InterPro" id="IPR011610">
    <property type="entry name" value="SAM_mthyl_Trfase_ML2640-like"/>
</dbReference>
<dbReference type="GO" id="GO:0032259">
    <property type="term" value="P:methylation"/>
    <property type="evidence" value="ECO:0007669"/>
    <property type="project" value="UniProtKB-KW"/>
</dbReference>
<organism evidence="7 8">
    <name type="scientific">Streptomyces fumanus</name>
    <dbReference type="NCBI Taxonomy" id="67302"/>
    <lineage>
        <taxon>Bacteria</taxon>
        <taxon>Bacillati</taxon>
        <taxon>Actinomycetota</taxon>
        <taxon>Actinomycetes</taxon>
        <taxon>Kitasatosporales</taxon>
        <taxon>Streptomycetaceae</taxon>
        <taxon>Streptomyces</taxon>
    </lineage>
</organism>
<dbReference type="PANTHER" id="PTHR43619">
    <property type="entry name" value="S-ADENOSYL-L-METHIONINE-DEPENDENT METHYLTRANSFERASE YKTD-RELATED"/>
    <property type="match status" value="1"/>
</dbReference>
<evidence type="ECO:0000256" key="1">
    <source>
        <dbReference type="ARBA" id="ARBA00003907"/>
    </source>
</evidence>
<reference evidence="7" key="1">
    <citation type="journal article" date="2014" name="Int. J. Syst. Evol. Microbiol.">
        <title>Complete genome sequence of Corynebacterium casei LMG S-19264T (=DSM 44701T), isolated from a smear-ripened cheese.</title>
        <authorList>
            <consortium name="US DOE Joint Genome Institute (JGI-PGF)"/>
            <person name="Walter F."/>
            <person name="Albersmeier A."/>
            <person name="Kalinowski J."/>
            <person name="Ruckert C."/>
        </authorList>
    </citation>
    <scope>NUCLEOTIDE SEQUENCE</scope>
    <source>
        <strain evidence="7">JCM 4477</strain>
    </source>
</reference>
<evidence type="ECO:0000313" key="8">
    <source>
        <dbReference type="Proteomes" id="UP000630718"/>
    </source>
</evidence>
<dbReference type="GO" id="GO:0008168">
    <property type="term" value="F:methyltransferase activity"/>
    <property type="evidence" value="ECO:0007669"/>
    <property type="project" value="UniProtKB-UniRule"/>
</dbReference>
<dbReference type="InterPro" id="IPR029063">
    <property type="entry name" value="SAM-dependent_MTases_sf"/>
</dbReference>
<evidence type="ECO:0000256" key="5">
    <source>
        <dbReference type="ARBA" id="ARBA00022691"/>
    </source>
</evidence>
<evidence type="ECO:0000256" key="2">
    <source>
        <dbReference type="ARBA" id="ARBA00008138"/>
    </source>
</evidence>
<evidence type="ECO:0000256" key="3">
    <source>
        <dbReference type="ARBA" id="ARBA00022603"/>
    </source>
</evidence>
<dbReference type="SUPFAM" id="SSF53335">
    <property type="entry name" value="S-adenosyl-L-methionine-dependent methyltransferases"/>
    <property type="match status" value="1"/>
</dbReference>
<dbReference type="Gene3D" id="3.40.50.150">
    <property type="entry name" value="Vaccinia Virus protein VP39"/>
    <property type="match status" value="1"/>
</dbReference>
<dbReference type="Pfam" id="PF04072">
    <property type="entry name" value="LCM"/>
    <property type="match status" value="1"/>
</dbReference>
<name>A0A919A9I8_9ACTN</name>
<protein>
    <recommendedName>
        <fullName evidence="6">S-adenosyl-L-methionine-dependent methyltransferase</fullName>
        <ecNumber evidence="6">2.1.1.-</ecNumber>
    </recommendedName>
</protein>
<dbReference type="EMBL" id="BNBI01000003">
    <property type="protein sequence ID" value="GHE93159.1"/>
    <property type="molecule type" value="Genomic_DNA"/>
</dbReference>
<dbReference type="EC" id="2.1.1.-" evidence="6"/>
<dbReference type="NCBIfam" id="TIGR00027">
    <property type="entry name" value="mthyl_TIGR00027"/>
    <property type="match status" value="1"/>
</dbReference>
<sequence length="270" mass="29493">MDVTAVAVAASRAIETDGNHPLFEDDFAAEFVRAAGLSEVFPVSHTQIGRREDAENLRALARVTALRTRFLDDYFAEAALDQVVLLAAGLDTRAFRLAWPAGCTVFEIDHGPVLDFKQTVLDDADARARCDRRPVPVDLRTDWGGALLRAGFNPRRPTAWLAEGLLPFLPPAAEEKLLDRTDELSAPGSTIAVWATAADIRGADAAVRSTIAGFGIDIDRITHTEPRRDARAHLASLGWTVTESTVDELGERYGRPQRHHPVTFFTATLA</sequence>
<proteinExistence type="inferred from homology"/>
<evidence type="ECO:0000313" key="7">
    <source>
        <dbReference type="EMBL" id="GHE93159.1"/>
    </source>
</evidence>
<keyword evidence="5 6" id="KW-0949">S-adenosyl-L-methionine</keyword>
<evidence type="ECO:0000256" key="6">
    <source>
        <dbReference type="RuleBase" id="RU362030"/>
    </source>
</evidence>
<comment type="similarity">
    <text evidence="2 6">Belongs to the UPF0677 family.</text>
</comment>
<gene>
    <name evidence="7" type="ORF">GCM10018772_16160</name>
</gene>
<comment type="caution">
    <text evidence="7">The sequence shown here is derived from an EMBL/GenBank/DDBJ whole genome shotgun (WGS) entry which is preliminary data.</text>
</comment>
<keyword evidence="8" id="KW-1185">Reference proteome</keyword>
<comment type="function">
    <text evidence="1 6">Exhibits S-adenosyl-L-methionine-dependent methyltransferase activity.</text>
</comment>